<evidence type="ECO:0000256" key="12">
    <source>
        <dbReference type="SAM" id="SignalP"/>
    </source>
</evidence>
<name>A0A3S2V9U0_9SPHN</name>
<comment type="similarity">
    <text evidence="2 10 11">Belongs to the TonB-dependent receptor family.</text>
</comment>
<comment type="caution">
    <text evidence="15">The sequence shown here is derived from an EMBL/GenBank/DDBJ whole genome shotgun (WGS) entry which is preliminary data.</text>
</comment>
<dbReference type="GO" id="GO:0015344">
    <property type="term" value="F:siderophore uptake transmembrane transporter activity"/>
    <property type="evidence" value="ECO:0007669"/>
    <property type="project" value="TreeGrafter"/>
</dbReference>
<reference evidence="15 16" key="1">
    <citation type="submission" date="2019-01" db="EMBL/GenBank/DDBJ databases">
        <authorList>
            <person name="Chen W.-M."/>
        </authorList>
    </citation>
    <scope>NUCLEOTIDE SEQUENCE [LARGE SCALE GENOMIC DNA]</scope>
    <source>
        <strain evidence="15 16">FSY-9</strain>
    </source>
</reference>
<dbReference type="GO" id="GO:0038023">
    <property type="term" value="F:signaling receptor activity"/>
    <property type="evidence" value="ECO:0007669"/>
    <property type="project" value="InterPro"/>
</dbReference>
<dbReference type="SUPFAM" id="SSF56935">
    <property type="entry name" value="Porins"/>
    <property type="match status" value="1"/>
</dbReference>
<keyword evidence="8 15" id="KW-0675">Receptor</keyword>
<evidence type="ECO:0000313" key="15">
    <source>
        <dbReference type="EMBL" id="RVU02270.1"/>
    </source>
</evidence>
<evidence type="ECO:0000256" key="9">
    <source>
        <dbReference type="ARBA" id="ARBA00023237"/>
    </source>
</evidence>
<dbReference type="PANTHER" id="PTHR32552:SF82">
    <property type="entry name" value="FCUA PROTEIN"/>
    <property type="match status" value="1"/>
</dbReference>
<dbReference type="InterPro" id="IPR012910">
    <property type="entry name" value="Plug_dom"/>
</dbReference>
<keyword evidence="4 10" id="KW-1134">Transmembrane beta strand</keyword>
<keyword evidence="5 10" id="KW-0812">Transmembrane</keyword>
<feature type="domain" description="TonB-dependent receptor plug" evidence="14">
    <location>
        <begin position="64"/>
        <end position="161"/>
    </location>
</feature>
<dbReference type="CDD" id="cd01347">
    <property type="entry name" value="ligand_gated_channel"/>
    <property type="match status" value="1"/>
</dbReference>
<keyword evidence="7 10" id="KW-0472">Membrane</keyword>
<evidence type="ECO:0000313" key="16">
    <source>
        <dbReference type="Proteomes" id="UP000282837"/>
    </source>
</evidence>
<evidence type="ECO:0000256" key="11">
    <source>
        <dbReference type="RuleBase" id="RU003357"/>
    </source>
</evidence>
<feature type="signal peptide" evidence="12">
    <location>
        <begin position="1"/>
        <end position="17"/>
    </location>
</feature>
<dbReference type="PANTHER" id="PTHR32552">
    <property type="entry name" value="FERRICHROME IRON RECEPTOR-RELATED"/>
    <property type="match status" value="1"/>
</dbReference>
<evidence type="ECO:0000259" key="14">
    <source>
        <dbReference type="Pfam" id="PF07715"/>
    </source>
</evidence>
<keyword evidence="16" id="KW-1185">Reference proteome</keyword>
<evidence type="ECO:0000256" key="3">
    <source>
        <dbReference type="ARBA" id="ARBA00022448"/>
    </source>
</evidence>
<dbReference type="Pfam" id="PF07715">
    <property type="entry name" value="Plug"/>
    <property type="match status" value="1"/>
</dbReference>
<dbReference type="InterPro" id="IPR037066">
    <property type="entry name" value="Plug_dom_sf"/>
</dbReference>
<evidence type="ECO:0000256" key="5">
    <source>
        <dbReference type="ARBA" id="ARBA00022692"/>
    </source>
</evidence>
<organism evidence="15 16">
    <name type="scientific">Novosphingobium umbonatum</name>
    <dbReference type="NCBI Taxonomy" id="1908524"/>
    <lineage>
        <taxon>Bacteria</taxon>
        <taxon>Pseudomonadati</taxon>
        <taxon>Pseudomonadota</taxon>
        <taxon>Alphaproteobacteria</taxon>
        <taxon>Sphingomonadales</taxon>
        <taxon>Sphingomonadaceae</taxon>
        <taxon>Novosphingobium</taxon>
    </lineage>
</organism>
<keyword evidence="9 10" id="KW-0998">Cell outer membrane</keyword>
<dbReference type="InterPro" id="IPR036942">
    <property type="entry name" value="Beta-barrel_TonB_sf"/>
</dbReference>
<dbReference type="OrthoDB" id="9760333at2"/>
<gene>
    <name evidence="15" type="ORF">EOE18_17515</name>
</gene>
<feature type="chain" id="PRO_5018606270" evidence="12">
    <location>
        <begin position="18"/>
        <end position="698"/>
    </location>
</feature>
<proteinExistence type="inferred from homology"/>
<dbReference type="PROSITE" id="PS52016">
    <property type="entry name" value="TONB_DEPENDENT_REC_3"/>
    <property type="match status" value="1"/>
</dbReference>
<keyword evidence="3 10" id="KW-0813">Transport</keyword>
<evidence type="ECO:0000256" key="1">
    <source>
        <dbReference type="ARBA" id="ARBA00004571"/>
    </source>
</evidence>
<dbReference type="NCBIfam" id="TIGR01783">
    <property type="entry name" value="TonB-siderophor"/>
    <property type="match status" value="1"/>
</dbReference>
<dbReference type="GO" id="GO:0009279">
    <property type="term" value="C:cell outer membrane"/>
    <property type="evidence" value="ECO:0007669"/>
    <property type="project" value="UniProtKB-SubCell"/>
</dbReference>
<dbReference type="EMBL" id="SACO01000023">
    <property type="protein sequence ID" value="RVU02270.1"/>
    <property type="molecule type" value="Genomic_DNA"/>
</dbReference>
<evidence type="ECO:0000256" key="4">
    <source>
        <dbReference type="ARBA" id="ARBA00022452"/>
    </source>
</evidence>
<keyword evidence="6 11" id="KW-0798">TonB box</keyword>
<dbReference type="Gene3D" id="2.170.130.10">
    <property type="entry name" value="TonB-dependent receptor, plug domain"/>
    <property type="match status" value="1"/>
</dbReference>
<dbReference type="Gene3D" id="2.40.170.20">
    <property type="entry name" value="TonB-dependent receptor, beta-barrel domain"/>
    <property type="match status" value="1"/>
</dbReference>
<evidence type="ECO:0000259" key="13">
    <source>
        <dbReference type="Pfam" id="PF00593"/>
    </source>
</evidence>
<keyword evidence="12" id="KW-0732">Signal</keyword>
<dbReference type="AlphaFoldDB" id="A0A3S2V9U0"/>
<evidence type="ECO:0000256" key="7">
    <source>
        <dbReference type="ARBA" id="ARBA00023136"/>
    </source>
</evidence>
<dbReference type="Pfam" id="PF00593">
    <property type="entry name" value="TonB_dep_Rec_b-barrel"/>
    <property type="match status" value="1"/>
</dbReference>
<evidence type="ECO:0000256" key="2">
    <source>
        <dbReference type="ARBA" id="ARBA00009810"/>
    </source>
</evidence>
<dbReference type="InterPro" id="IPR039426">
    <property type="entry name" value="TonB-dep_rcpt-like"/>
</dbReference>
<accession>A0A3S2V9U0</accession>
<evidence type="ECO:0000256" key="10">
    <source>
        <dbReference type="PROSITE-ProRule" id="PRU01360"/>
    </source>
</evidence>
<protein>
    <submittedName>
        <fullName evidence="15">TonB-dependent siderophore receptor</fullName>
    </submittedName>
</protein>
<dbReference type="Proteomes" id="UP000282837">
    <property type="component" value="Unassembled WGS sequence"/>
</dbReference>
<evidence type="ECO:0000256" key="8">
    <source>
        <dbReference type="ARBA" id="ARBA00023170"/>
    </source>
</evidence>
<sequence>MSTLAIATSLMSCPAMAASVTNDTDKAPVAERPLDEEILVKGQREALTAEVVQVGAFRNRAWIDTPATISVITRSLMDAQNVQGLEAALRNTPGITQQTTSPFNTNTFNVRGVQIRADSNYRLNGGLPIINYAPMPVENKQRVELLKGVSALYYGFAMPSGILNLGTKRAGAQPVTTLYTTADTEGGYGGGVDVGRRFGAGDRLGLRVNGYASDLQSTTNGVSGHRELLSAALDWQANDRLTIKADAEYYHRTGQEPGGITLPTAVAGKITLPAIPAPSLRFAPENAVFSTWGMNAALRADYAMSDTWSARAEAGVAQAHRNRMISTLGSVNLTTGAGRNTITYTPGQFWENRYGRAEMAGQFTTGPLRHDLLLGLARTDMYSRDQLQLRYAAMAQNLYNPVVIPQSALTLSTVTINAGGVNSDTGAYAMDTVSMGPVQVIAGLRAVDYRISTASSAYSVRTVTPSFGLLLRPAMAVSLYGSYIEGLESAGTAPDGTTNAGKIMDPAVSRQWEAGLRYEAHGLQTSLAAFRIERALAYTDTSNTYVLNGRALHQGFEAAITGKLLPALEVAISGQYLDAVQRNTGTAAQDGKPVVNSAKWSGSAFVQYSPRFLDGWSINGGAYYTGDRYADALNLAQLSGYTTYSAGFGHSWHLSAQKRITLRATVDNLTDKRYWATGGTTLYAGASRMGKMTLLLDL</sequence>
<comment type="subcellular location">
    <subcellularLocation>
        <location evidence="1 10">Cell outer membrane</location>
        <topology evidence="1 10">Multi-pass membrane protein</topology>
    </subcellularLocation>
</comment>
<dbReference type="InterPro" id="IPR000531">
    <property type="entry name" value="Beta-barrel_TonB"/>
</dbReference>
<feature type="domain" description="TonB-dependent receptor-like beta-barrel" evidence="13">
    <location>
        <begin position="235"/>
        <end position="669"/>
    </location>
</feature>
<dbReference type="GO" id="GO:0015891">
    <property type="term" value="P:siderophore transport"/>
    <property type="evidence" value="ECO:0007669"/>
    <property type="project" value="InterPro"/>
</dbReference>
<dbReference type="InterPro" id="IPR010105">
    <property type="entry name" value="TonB_sidphr_rcpt"/>
</dbReference>
<evidence type="ECO:0000256" key="6">
    <source>
        <dbReference type="ARBA" id="ARBA00023077"/>
    </source>
</evidence>